<protein>
    <submittedName>
        <fullName evidence="4">TetR/AcrR family transcriptional regulator</fullName>
    </submittedName>
</protein>
<dbReference type="SUPFAM" id="SSF48498">
    <property type="entry name" value="Tetracyclin repressor-like, C-terminal domain"/>
    <property type="match status" value="1"/>
</dbReference>
<dbReference type="RefSeq" id="WP_301568898.1">
    <property type="nucleotide sequence ID" value="NZ_JAPWIE010000001.1"/>
</dbReference>
<evidence type="ECO:0000313" key="5">
    <source>
        <dbReference type="Proteomes" id="UP001067235"/>
    </source>
</evidence>
<dbReference type="Proteomes" id="UP001067235">
    <property type="component" value="Unassembled WGS sequence"/>
</dbReference>
<keyword evidence="1 2" id="KW-0238">DNA-binding</keyword>
<feature type="DNA-binding region" description="H-T-H motif" evidence="2">
    <location>
        <begin position="39"/>
        <end position="58"/>
    </location>
</feature>
<reference evidence="4" key="1">
    <citation type="submission" date="2022-12" db="EMBL/GenBank/DDBJ databases">
        <authorList>
            <person name="Krivoruchko A.V."/>
            <person name="Elkin A."/>
        </authorList>
    </citation>
    <scope>NUCLEOTIDE SEQUENCE</scope>
    <source>
        <strain evidence="4">IEGM 1388</strain>
    </source>
</reference>
<dbReference type="PANTHER" id="PTHR30055:SF184">
    <property type="entry name" value="HTH-TYPE TRANSCRIPTIONAL REGULATOR ETHR"/>
    <property type="match status" value="1"/>
</dbReference>
<organism evidence="4 5">
    <name type="scientific">Gordonia rubripertincta</name>
    <name type="common">Rhodococcus corallinus</name>
    <dbReference type="NCBI Taxonomy" id="36822"/>
    <lineage>
        <taxon>Bacteria</taxon>
        <taxon>Bacillati</taxon>
        <taxon>Actinomycetota</taxon>
        <taxon>Actinomycetes</taxon>
        <taxon>Mycobacteriales</taxon>
        <taxon>Gordoniaceae</taxon>
        <taxon>Gordonia</taxon>
    </lineage>
</organism>
<dbReference type="EMBL" id="JAPWIE010000001">
    <property type="protein sequence ID" value="MCZ4548446.1"/>
    <property type="molecule type" value="Genomic_DNA"/>
</dbReference>
<dbReference type="Gene3D" id="1.10.357.10">
    <property type="entry name" value="Tetracycline Repressor, domain 2"/>
    <property type="match status" value="1"/>
</dbReference>
<name>A0ABT4MQ58_GORRU</name>
<evidence type="ECO:0000313" key="4">
    <source>
        <dbReference type="EMBL" id="MCZ4548446.1"/>
    </source>
</evidence>
<dbReference type="InterPro" id="IPR009057">
    <property type="entry name" value="Homeodomain-like_sf"/>
</dbReference>
<dbReference type="Gene3D" id="1.10.10.60">
    <property type="entry name" value="Homeodomain-like"/>
    <property type="match status" value="1"/>
</dbReference>
<feature type="domain" description="HTH tetR-type" evidence="3">
    <location>
        <begin position="15"/>
        <end position="76"/>
    </location>
</feature>
<dbReference type="InterPro" id="IPR023772">
    <property type="entry name" value="DNA-bd_HTH_TetR-type_CS"/>
</dbReference>
<comment type="caution">
    <text evidence="4">The sequence shown here is derived from an EMBL/GenBank/DDBJ whole genome shotgun (WGS) entry which is preliminary data.</text>
</comment>
<dbReference type="InterPro" id="IPR050109">
    <property type="entry name" value="HTH-type_TetR-like_transc_reg"/>
</dbReference>
<evidence type="ECO:0000256" key="1">
    <source>
        <dbReference type="ARBA" id="ARBA00023125"/>
    </source>
</evidence>
<dbReference type="InterPro" id="IPR001647">
    <property type="entry name" value="HTH_TetR"/>
</dbReference>
<dbReference type="SUPFAM" id="SSF46689">
    <property type="entry name" value="Homeodomain-like"/>
    <property type="match status" value="1"/>
</dbReference>
<accession>A0ABT4MQ58</accession>
<dbReference type="PROSITE" id="PS50977">
    <property type="entry name" value="HTH_TETR_2"/>
    <property type="match status" value="1"/>
</dbReference>
<dbReference type="InterPro" id="IPR049397">
    <property type="entry name" value="EthR_C"/>
</dbReference>
<dbReference type="PANTHER" id="PTHR30055">
    <property type="entry name" value="HTH-TYPE TRANSCRIPTIONAL REGULATOR RUTR"/>
    <property type="match status" value="1"/>
</dbReference>
<proteinExistence type="predicted"/>
<gene>
    <name evidence="4" type="ORF">O4213_00525</name>
</gene>
<dbReference type="InterPro" id="IPR036271">
    <property type="entry name" value="Tet_transcr_reg_TetR-rel_C_sf"/>
</dbReference>
<dbReference type="Pfam" id="PF00440">
    <property type="entry name" value="TetR_N"/>
    <property type="match status" value="1"/>
</dbReference>
<keyword evidence="5" id="KW-1185">Reference proteome</keyword>
<dbReference type="Pfam" id="PF21313">
    <property type="entry name" value="EthR_C"/>
    <property type="match status" value="1"/>
</dbReference>
<evidence type="ECO:0000259" key="3">
    <source>
        <dbReference type="PROSITE" id="PS50977"/>
    </source>
</evidence>
<dbReference type="PROSITE" id="PS01081">
    <property type="entry name" value="HTH_TETR_1"/>
    <property type="match status" value="1"/>
</dbReference>
<sequence>MAVSGKRISREERRVAIERQLLAGAERLMADGASFTELSVERLAREAGISRATFYIYFEDKGHLLRQLTGQAFADFTAAANNWWTVVDRHDPTDTEASVRGIIAAFRDHQHLMNAVGEMASYTPGVADTLRSLMGSVIKEVEGVIEAGKAAGIIREDLPAHATATALSWMVERTCSQVIPGGDPHYDEDLARAMTEIVWSTLYLTPLETERGGARP</sequence>
<evidence type="ECO:0000256" key="2">
    <source>
        <dbReference type="PROSITE-ProRule" id="PRU00335"/>
    </source>
</evidence>